<dbReference type="InterPro" id="IPR049577">
    <property type="entry name" value="GMPP_N"/>
</dbReference>
<feature type="domain" description="Nucleotidyl transferase" evidence="1">
    <location>
        <begin position="10"/>
        <end position="288"/>
    </location>
</feature>
<keyword evidence="2" id="KW-0808">Transferase</keyword>
<dbReference type="InterPro" id="IPR005835">
    <property type="entry name" value="NTP_transferase_dom"/>
</dbReference>
<evidence type="ECO:0000313" key="2">
    <source>
        <dbReference type="EMBL" id="MBW4769168.1"/>
    </source>
</evidence>
<sequence length="363" mass="41741">MELIDHLYCLILAGGKGKRLWPSSRNEFPKQFIDFFGVGRTQLQQTYDRLARLVPANRIIISTYREYVSIVKEQLPHISDDQILDEPIRKDTAPAVAWAAYRITKLDEKATILVTPSDQDIRNEDAFRANVHEALSFMEKEKEAIVAMGVRPTRPEPGYGYIQRGDNVDHDIYTVKSFTEKPNREFAQLFVDSGEFYWNTGMFFASAKQLLKNTYKLLPTVLKTLDEQNPNATLEEERAFLETNYYEYPNIPIDRTLLERASHTYLLKCDYGWADMGTWHSIYEEKSNDGTDNVIIDSDVLMEDCSNCVVKLPQGKLAVINGLDDYIVAEQDNVLLICKKEDSSALIRKYVTEVQVKKGEEYC</sequence>
<evidence type="ECO:0000313" key="3">
    <source>
        <dbReference type="Proteomes" id="UP000788426"/>
    </source>
</evidence>
<keyword evidence="3" id="KW-1185">Reference proteome</keyword>
<dbReference type="GO" id="GO:0016740">
    <property type="term" value="F:transferase activity"/>
    <property type="evidence" value="ECO:0007669"/>
    <property type="project" value="UniProtKB-KW"/>
</dbReference>
<reference evidence="2 3" key="1">
    <citation type="submission" date="2021-07" db="EMBL/GenBank/DDBJ databases">
        <title>Genomic diversity and antimicrobial resistance of Prevotella spp. isolated from chronic lung disease airways.</title>
        <authorList>
            <person name="Webb K.A."/>
            <person name="Olagoke O.S."/>
            <person name="Baird T."/>
            <person name="Neill J."/>
            <person name="Pham A."/>
            <person name="Wells T.J."/>
            <person name="Ramsay K.A."/>
            <person name="Bell S.C."/>
            <person name="Sarovich D.S."/>
            <person name="Price E.P."/>
        </authorList>
    </citation>
    <scope>NUCLEOTIDE SEQUENCE [LARGE SCALE GENOMIC DNA]</scope>
    <source>
        <strain evidence="2 3">SCHI0011.S.12</strain>
    </source>
</reference>
<dbReference type="PANTHER" id="PTHR46390">
    <property type="entry name" value="MANNOSE-1-PHOSPHATE GUANYLYLTRANSFERASE"/>
    <property type="match status" value="1"/>
</dbReference>
<dbReference type="CDD" id="cd02509">
    <property type="entry name" value="GDP-M1P_Guanylyltransferase"/>
    <property type="match status" value="1"/>
</dbReference>
<dbReference type="Proteomes" id="UP000788426">
    <property type="component" value="Unassembled WGS sequence"/>
</dbReference>
<name>A0ABS6YC71_9BACT</name>
<protein>
    <submittedName>
        <fullName evidence="2">NTP transferase domain-containing protein</fullName>
    </submittedName>
</protein>
<evidence type="ECO:0000259" key="1">
    <source>
        <dbReference type="Pfam" id="PF00483"/>
    </source>
</evidence>
<dbReference type="PANTHER" id="PTHR46390:SF1">
    <property type="entry name" value="MANNOSE-1-PHOSPHATE GUANYLYLTRANSFERASE"/>
    <property type="match status" value="1"/>
</dbReference>
<comment type="caution">
    <text evidence="2">The sequence shown here is derived from an EMBL/GenBank/DDBJ whole genome shotgun (WGS) entry which is preliminary data.</text>
</comment>
<dbReference type="InterPro" id="IPR051161">
    <property type="entry name" value="Mannose-6P_isomerase_type2"/>
</dbReference>
<gene>
    <name evidence="2" type="ORF">KZO38_05270</name>
</gene>
<accession>A0ABS6YC71</accession>
<proteinExistence type="predicted"/>
<organism evidence="2 3">
    <name type="scientific">Hoylesella nanceiensis</name>
    <dbReference type="NCBI Taxonomy" id="425941"/>
    <lineage>
        <taxon>Bacteria</taxon>
        <taxon>Pseudomonadati</taxon>
        <taxon>Bacteroidota</taxon>
        <taxon>Bacteroidia</taxon>
        <taxon>Bacteroidales</taxon>
        <taxon>Prevotellaceae</taxon>
        <taxon>Hoylesella</taxon>
    </lineage>
</organism>
<dbReference type="Pfam" id="PF00483">
    <property type="entry name" value="NTP_transferase"/>
    <property type="match status" value="1"/>
</dbReference>
<dbReference type="RefSeq" id="WP_219480776.1">
    <property type="nucleotide sequence ID" value="NZ_CAUTEZ010000002.1"/>
</dbReference>
<dbReference type="EMBL" id="JAHXCT010000003">
    <property type="protein sequence ID" value="MBW4769168.1"/>
    <property type="molecule type" value="Genomic_DNA"/>
</dbReference>